<dbReference type="InterPro" id="IPR002053">
    <property type="entry name" value="Glyco_hydro_25"/>
</dbReference>
<evidence type="ECO:0000259" key="5">
    <source>
        <dbReference type="PROSITE" id="PS51782"/>
    </source>
</evidence>
<reference evidence="6 7" key="1">
    <citation type="submission" date="2018-08" db="EMBL/GenBank/DDBJ databases">
        <title>A genome reference for cultivated species of the human gut microbiota.</title>
        <authorList>
            <person name="Zou Y."/>
            <person name="Xue W."/>
            <person name="Luo G."/>
        </authorList>
    </citation>
    <scope>NUCLEOTIDE SEQUENCE [LARGE SCALE GENOMIC DNA]</scope>
    <source>
        <strain evidence="6 7">AM25-6</strain>
    </source>
</reference>
<dbReference type="InterPro" id="IPR018077">
    <property type="entry name" value="Glyco_hydro_fam25_subgr"/>
</dbReference>
<dbReference type="InterPro" id="IPR017853">
    <property type="entry name" value="GH"/>
</dbReference>
<dbReference type="Gene3D" id="3.20.20.80">
    <property type="entry name" value="Glycosidases"/>
    <property type="match status" value="1"/>
</dbReference>
<dbReference type="Gene3D" id="3.10.350.10">
    <property type="entry name" value="LysM domain"/>
    <property type="match status" value="1"/>
</dbReference>
<dbReference type="EMBL" id="QUSM01000002">
    <property type="protein sequence ID" value="RGD75059.1"/>
    <property type="molecule type" value="Genomic_DNA"/>
</dbReference>
<sequence length="287" mass="33269">MGGNVMKEKLTKILAVCFSFIMCISAVTVVSAASEHKGIDVSVWQGDINFREVKDDGIDYVYIRAGEGTTLVDSKFDRNYRDARREGMKLGFYHYVTARDTREAKDQAHFFYSLIKDKRQDLRPAMDFEQLTGLSKKEANDIARVYMDTLEKLMKIKPAFYSNAYDCESVWEEDLTKYPLWVADYGVERPYSIGHWKDWSGFQYSSRGSVRGIHGHTDMDRFKDELLITDKEKEDANCTKDGYLSYTVKEGETLRDIARKFDTTTRELIKLNHLELIHPGEKLIIRK</sequence>
<dbReference type="GO" id="GO:0003796">
    <property type="term" value="F:lysozyme activity"/>
    <property type="evidence" value="ECO:0007669"/>
    <property type="project" value="InterPro"/>
</dbReference>
<accession>A0A3E3E1K1</accession>
<dbReference type="SUPFAM" id="SSF54106">
    <property type="entry name" value="LysM domain"/>
    <property type="match status" value="1"/>
</dbReference>
<dbReference type="GO" id="GO:0016052">
    <property type="term" value="P:carbohydrate catabolic process"/>
    <property type="evidence" value="ECO:0007669"/>
    <property type="project" value="TreeGrafter"/>
</dbReference>
<name>A0A3E3E1K1_9FIRM</name>
<evidence type="ECO:0000256" key="1">
    <source>
        <dbReference type="ARBA" id="ARBA00010646"/>
    </source>
</evidence>
<dbReference type="GO" id="GO:0016998">
    <property type="term" value="P:cell wall macromolecule catabolic process"/>
    <property type="evidence" value="ECO:0007669"/>
    <property type="project" value="InterPro"/>
</dbReference>
<keyword evidence="4" id="KW-0732">Signal</keyword>
<dbReference type="Pfam" id="PF01183">
    <property type="entry name" value="Glyco_hydro_25"/>
    <property type="match status" value="1"/>
</dbReference>
<feature type="signal peptide" evidence="4">
    <location>
        <begin position="1"/>
        <end position="32"/>
    </location>
</feature>
<dbReference type="Proteomes" id="UP000261212">
    <property type="component" value="Unassembled WGS sequence"/>
</dbReference>
<protein>
    <submittedName>
        <fullName evidence="6">LysM peptidoglycan-binding domain-containing protein</fullName>
    </submittedName>
</protein>
<dbReference type="PANTHER" id="PTHR34135:SF2">
    <property type="entry name" value="LYSOZYME"/>
    <property type="match status" value="1"/>
</dbReference>
<dbReference type="CDD" id="cd06525">
    <property type="entry name" value="GH25_Lyc-like"/>
    <property type="match status" value="1"/>
</dbReference>
<gene>
    <name evidence="6" type="ORF">DW687_01690</name>
</gene>
<evidence type="ECO:0000313" key="7">
    <source>
        <dbReference type="Proteomes" id="UP000261212"/>
    </source>
</evidence>
<feature type="chain" id="PRO_5017621323" evidence="4">
    <location>
        <begin position="33"/>
        <end position="287"/>
    </location>
</feature>
<proteinExistence type="inferred from homology"/>
<dbReference type="PROSITE" id="PS51904">
    <property type="entry name" value="GLYCOSYL_HYDROL_F25_2"/>
    <property type="match status" value="1"/>
</dbReference>
<dbReference type="SMART" id="SM00641">
    <property type="entry name" value="Glyco_25"/>
    <property type="match status" value="1"/>
</dbReference>
<dbReference type="Pfam" id="PF01476">
    <property type="entry name" value="LysM"/>
    <property type="match status" value="1"/>
</dbReference>
<evidence type="ECO:0000256" key="3">
    <source>
        <dbReference type="ARBA" id="ARBA00023295"/>
    </source>
</evidence>
<dbReference type="PANTHER" id="PTHR34135">
    <property type="entry name" value="LYSOZYME"/>
    <property type="match status" value="1"/>
</dbReference>
<comment type="caution">
    <text evidence="6">The sequence shown here is derived from an EMBL/GenBank/DDBJ whole genome shotgun (WGS) entry which is preliminary data.</text>
</comment>
<organism evidence="6 7">
    <name type="scientific">Anaerofustis stercorihominis</name>
    <dbReference type="NCBI Taxonomy" id="214853"/>
    <lineage>
        <taxon>Bacteria</taxon>
        <taxon>Bacillati</taxon>
        <taxon>Bacillota</taxon>
        <taxon>Clostridia</taxon>
        <taxon>Eubacteriales</taxon>
        <taxon>Eubacteriaceae</taxon>
        <taxon>Anaerofustis</taxon>
    </lineage>
</organism>
<keyword evidence="3" id="KW-0326">Glycosidase</keyword>
<dbReference type="PROSITE" id="PS51782">
    <property type="entry name" value="LYSM"/>
    <property type="match status" value="1"/>
</dbReference>
<evidence type="ECO:0000313" key="6">
    <source>
        <dbReference type="EMBL" id="RGD75059.1"/>
    </source>
</evidence>
<dbReference type="InterPro" id="IPR018392">
    <property type="entry name" value="LysM"/>
</dbReference>
<dbReference type="SMART" id="SM00257">
    <property type="entry name" value="LysM"/>
    <property type="match status" value="1"/>
</dbReference>
<dbReference type="SUPFAM" id="SSF51445">
    <property type="entry name" value="(Trans)glycosidases"/>
    <property type="match status" value="1"/>
</dbReference>
<dbReference type="InterPro" id="IPR036779">
    <property type="entry name" value="LysM_dom_sf"/>
</dbReference>
<dbReference type="GO" id="GO:0009253">
    <property type="term" value="P:peptidoglycan catabolic process"/>
    <property type="evidence" value="ECO:0007669"/>
    <property type="project" value="InterPro"/>
</dbReference>
<evidence type="ECO:0000256" key="4">
    <source>
        <dbReference type="SAM" id="SignalP"/>
    </source>
</evidence>
<dbReference type="CDD" id="cd00118">
    <property type="entry name" value="LysM"/>
    <property type="match status" value="1"/>
</dbReference>
<dbReference type="AlphaFoldDB" id="A0A3E3E1K1"/>
<comment type="similarity">
    <text evidence="1">Belongs to the glycosyl hydrolase 25 family.</text>
</comment>
<evidence type="ECO:0000256" key="2">
    <source>
        <dbReference type="ARBA" id="ARBA00022801"/>
    </source>
</evidence>
<keyword evidence="2" id="KW-0378">Hydrolase</keyword>
<feature type="domain" description="LysM" evidence="5">
    <location>
        <begin position="244"/>
        <end position="287"/>
    </location>
</feature>